<comment type="caution">
    <text evidence="2">The sequence shown here is derived from an EMBL/GenBank/DDBJ whole genome shotgun (WGS) entry which is preliminary data.</text>
</comment>
<keyword evidence="4" id="KW-1185">Reference proteome</keyword>
<sequence>MTREELMAVLEKKRMTEIIELIEDAEQGELEELELVESLGLLMDQDLNREVIQLLESLGVTIIYISGDDEDFEDDEDDEDED</sequence>
<evidence type="ECO:0000313" key="1">
    <source>
        <dbReference type="EMBL" id="GED70415.1"/>
    </source>
</evidence>
<dbReference type="RefSeq" id="WP_049739068.1">
    <property type="nucleotide sequence ID" value="NZ_BJON01000015.1"/>
</dbReference>
<reference evidence="2" key="2">
    <citation type="submission" date="2015-07" db="EMBL/GenBank/DDBJ databases">
        <title>MeaNS - Measles Nucleotide Surveillance Program.</title>
        <authorList>
            <person name="Tran T."/>
            <person name="Druce J."/>
        </authorList>
    </citation>
    <scope>NUCLEOTIDE SEQUENCE</scope>
    <source>
        <strain evidence="2">DSM 9887</strain>
    </source>
</reference>
<dbReference type="EMBL" id="LGIQ01000007">
    <property type="protein sequence ID" value="KNB72571.1"/>
    <property type="molecule type" value="Genomic_DNA"/>
</dbReference>
<protein>
    <submittedName>
        <fullName evidence="2">Uncharacterized protein</fullName>
    </submittedName>
</protein>
<reference evidence="1 4" key="3">
    <citation type="submission" date="2019-06" db="EMBL/GenBank/DDBJ databases">
        <title>Whole genome shotgun sequence of Brevibacillus reuszeri NBRC 15719.</title>
        <authorList>
            <person name="Hosoyama A."/>
            <person name="Uohara A."/>
            <person name="Ohji S."/>
            <person name="Ichikawa N."/>
        </authorList>
    </citation>
    <scope>NUCLEOTIDE SEQUENCE [LARGE SCALE GENOMIC DNA]</scope>
    <source>
        <strain evidence="1 4">NBRC 15719</strain>
    </source>
</reference>
<dbReference type="Proteomes" id="UP000036834">
    <property type="component" value="Unassembled WGS sequence"/>
</dbReference>
<organism evidence="2 3">
    <name type="scientific">Brevibacillus reuszeri</name>
    <dbReference type="NCBI Taxonomy" id="54915"/>
    <lineage>
        <taxon>Bacteria</taxon>
        <taxon>Bacillati</taxon>
        <taxon>Bacillota</taxon>
        <taxon>Bacilli</taxon>
        <taxon>Bacillales</taxon>
        <taxon>Paenibacillaceae</taxon>
        <taxon>Brevibacillus</taxon>
    </lineage>
</organism>
<accession>A0A0K9YV61</accession>
<name>A0A0K9YV61_9BACL</name>
<dbReference type="PATRIC" id="fig|54915.3.peg.1364"/>
<dbReference type="Proteomes" id="UP000319578">
    <property type="component" value="Unassembled WGS sequence"/>
</dbReference>
<dbReference type="EMBL" id="BJON01000015">
    <property type="protein sequence ID" value="GED70415.1"/>
    <property type="molecule type" value="Genomic_DNA"/>
</dbReference>
<dbReference type="AlphaFoldDB" id="A0A0K9YV61"/>
<evidence type="ECO:0000313" key="2">
    <source>
        <dbReference type="EMBL" id="KNB72571.1"/>
    </source>
</evidence>
<reference evidence="3" key="1">
    <citation type="submission" date="2015-07" db="EMBL/GenBank/DDBJ databases">
        <title>Genome sequencing project for genomic taxonomy and phylogenomics of Bacillus-like bacteria.</title>
        <authorList>
            <person name="Liu B."/>
            <person name="Wang J."/>
            <person name="Zhu Y."/>
            <person name="Liu G."/>
            <person name="Chen Q."/>
            <person name="Chen Z."/>
            <person name="Lan J."/>
            <person name="Che J."/>
            <person name="Ge C."/>
            <person name="Shi H."/>
            <person name="Pan Z."/>
            <person name="Liu X."/>
        </authorList>
    </citation>
    <scope>NUCLEOTIDE SEQUENCE [LARGE SCALE GENOMIC DNA]</scope>
    <source>
        <strain evidence="3">DSM 9887</strain>
    </source>
</reference>
<gene>
    <name evidence="2" type="ORF">ADS79_11970</name>
    <name evidence="1" type="ORF">BRE01_41170</name>
</gene>
<proteinExistence type="predicted"/>
<evidence type="ECO:0000313" key="4">
    <source>
        <dbReference type="Proteomes" id="UP000319578"/>
    </source>
</evidence>
<evidence type="ECO:0000313" key="3">
    <source>
        <dbReference type="Proteomes" id="UP000036834"/>
    </source>
</evidence>